<reference evidence="2" key="1">
    <citation type="submission" date="2020-11" db="EMBL/GenBank/DDBJ databases">
        <title>Adaptations for nitrogen fixation in a non-lichenized fungal sporocarp promotes dispersal by wood-feeding termites.</title>
        <authorList>
            <consortium name="DOE Joint Genome Institute"/>
            <person name="Koch R.A."/>
            <person name="Yoon G."/>
            <person name="Arayal U."/>
            <person name="Lail K."/>
            <person name="Amirebrahimi M."/>
            <person name="Labutti K."/>
            <person name="Lipzen A."/>
            <person name="Riley R."/>
            <person name="Barry K."/>
            <person name="Henrissat B."/>
            <person name="Grigoriev I.V."/>
            <person name="Herr J.R."/>
            <person name="Aime M.C."/>
        </authorList>
    </citation>
    <scope>NUCLEOTIDE SEQUENCE</scope>
    <source>
        <strain evidence="2">MCA 3950</strain>
    </source>
</reference>
<name>A0A9P7W309_9AGAR</name>
<dbReference type="AlphaFoldDB" id="A0A9P7W309"/>
<comment type="caution">
    <text evidence="2">The sequence shown here is derived from an EMBL/GenBank/DDBJ whole genome shotgun (WGS) entry which is preliminary data.</text>
</comment>
<dbReference type="InterPro" id="IPR027417">
    <property type="entry name" value="P-loop_NTPase"/>
</dbReference>
<keyword evidence="3" id="KW-1185">Reference proteome</keyword>
<organism evidence="2 3">
    <name type="scientific">Guyanagaster necrorhizus</name>
    <dbReference type="NCBI Taxonomy" id="856835"/>
    <lineage>
        <taxon>Eukaryota</taxon>
        <taxon>Fungi</taxon>
        <taxon>Dikarya</taxon>
        <taxon>Basidiomycota</taxon>
        <taxon>Agaricomycotina</taxon>
        <taxon>Agaricomycetes</taxon>
        <taxon>Agaricomycetidae</taxon>
        <taxon>Agaricales</taxon>
        <taxon>Marasmiineae</taxon>
        <taxon>Physalacriaceae</taxon>
        <taxon>Guyanagaster</taxon>
    </lineage>
</organism>
<dbReference type="Proteomes" id="UP000812287">
    <property type="component" value="Unassembled WGS sequence"/>
</dbReference>
<evidence type="ECO:0000313" key="3">
    <source>
        <dbReference type="Proteomes" id="UP000812287"/>
    </source>
</evidence>
<dbReference type="InterPro" id="IPR041677">
    <property type="entry name" value="DNA2/NAM7_AAA_11"/>
</dbReference>
<dbReference type="InterPro" id="IPR050534">
    <property type="entry name" value="Coronavir_polyprotein_1ab"/>
</dbReference>
<dbReference type="SUPFAM" id="SSF52540">
    <property type="entry name" value="P-loop containing nucleoside triphosphate hydrolases"/>
    <property type="match status" value="1"/>
</dbReference>
<dbReference type="Gene3D" id="3.40.50.300">
    <property type="entry name" value="P-loop containing nucleotide triphosphate hydrolases"/>
    <property type="match status" value="1"/>
</dbReference>
<feature type="domain" description="DNA2/NAM7 helicase helicase" evidence="1">
    <location>
        <begin position="423"/>
        <end position="490"/>
    </location>
</feature>
<dbReference type="OrthoDB" id="6513042at2759"/>
<dbReference type="PANTHER" id="PTHR43788:SF8">
    <property type="entry name" value="DNA-BINDING PROTEIN SMUBP-2"/>
    <property type="match status" value="1"/>
</dbReference>
<accession>A0A9P7W309</accession>
<dbReference type="GO" id="GO:0043139">
    <property type="term" value="F:5'-3' DNA helicase activity"/>
    <property type="evidence" value="ECO:0007669"/>
    <property type="project" value="TreeGrafter"/>
</dbReference>
<dbReference type="RefSeq" id="XP_043044742.1">
    <property type="nucleotide sequence ID" value="XM_043180814.1"/>
</dbReference>
<sequence length="639" mass="71543">MTTPAPKGKPLEIIQNLISHPNYYTIRIRQHVVDETRITERTLDIFSTERGTGAERADPLGISVGYTKEGRLAALAVADKERCCIIEFASPSPPNRQQKMEILEKHVLCRSIGELYAFDAAKLAMVLWSELGVKVTRAIDIQSVFTDADFPSFRKPLSAIQACFGDSDNCKLNKKNIDQIFNDLTYNLEEIGRMRVDILERAWISCILPSHENGISAFSTAKPINTSELSGQLLDILNASARVSEDSRRVSHLEPTETNHQFSDARASAASIDGTSIDAHASAFKTRFHKFQNVITKFQLESGEQIQRRGQISFVKGKSATVNFDTSVMSDNKSVISIISTDRDQPTSAEGIRDGFIRHTLQGDLTIFKDNPWICNILLHHDTIDGADRSSLEWPDSWFPPSQPDTQISTARPLSDCNSASHHLNESQQQALNHMLSSYPITLIQGPPGTGKTSVIATFVHCALAEGKSGIWLIAQSNVAVKNIAEKLLQTNFMDWKLLVSEDFHNDWHDDLYTKIQQHVILSTQFGALSAQNLSGSRVFLCTLSMLSNSQIFRFTKVVALRCAVVDEASQIKIADYLNIFIRFSSLRKICFIGDDKQLPPFGTDNVDNLRSIFEIDHLRENAFLLNIQFRRFYISSSL</sequence>
<dbReference type="EMBL" id="MU250525">
    <property type="protein sequence ID" value="KAG7451242.1"/>
    <property type="molecule type" value="Genomic_DNA"/>
</dbReference>
<dbReference type="GO" id="GO:0016787">
    <property type="term" value="F:hydrolase activity"/>
    <property type="evidence" value="ECO:0007669"/>
    <property type="project" value="UniProtKB-KW"/>
</dbReference>
<proteinExistence type="predicted"/>
<dbReference type="CDD" id="cd17934">
    <property type="entry name" value="DEXXQc_Upf1-like"/>
    <property type="match status" value="1"/>
</dbReference>
<dbReference type="GeneID" id="66103110"/>
<dbReference type="PANTHER" id="PTHR43788">
    <property type="entry name" value="DNA2/NAM7 HELICASE FAMILY MEMBER"/>
    <property type="match status" value="1"/>
</dbReference>
<feature type="domain" description="DNA2/NAM7 helicase helicase" evidence="1">
    <location>
        <begin position="528"/>
        <end position="602"/>
    </location>
</feature>
<dbReference type="Pfam" id="PF13086">
    <property type="entry name" value="AAA_11"/>
    <property type="match status" value="2"/>
</dbReference>
<evidence type="ECO:0000313" key="2">
    <source>
        <dbReference type="EMBL" id="KAG7451242.1"/>
    </source>
</evidence>
<evidence type="ECO:0000259" key="1">
    <source>
        <dbReference type="Pfam" id="PF13086"/>
    </source>
</evidence>
<keyword evidence="2" id="KW-0378">Hydrolase</keyword>
<gene>
    <name evidence="2" type="ORF">BT62DRAFT_409168</name>
</gene>
<protein>
    <submittedName>
        <fullName evidence="2">P-loop containing nucleoside triphosphate hydrolase protein</fullName>
    </submittedName>
</protein>